<evidence type="ECO:0000313" key="3">
    <source>
        <dbReference type="Proteomes" id="UP000626844"/>
    </source>
</evidence>
<protein>
    <submittedName>
        <fullName evidence="2">Acyl carrier protein</fullName>
    </submittedName>
</protein>
<dbReference type="SUPFAM" id="SSF47336">
    <property type="entry name" value="ACP-like"/>
    <property type="match status" value="1"/>
</dbReference>
<dbReference type="Gene3D" id="1.10.1200.10">
    <property type="entry name" value="ACP-like"/>
    <property type="match status" value="1"/>
</dbReference>
<comment type="caution">
    <text evidence="2">The sequence shown here is derived from an EMBL/GenBank/DDBJ whole genome shotgun (WGS) entry which is preliminary data.</text>
</comment>
<dbReference type="InterPro" id="IPR036736">
    <property type="entry name" value="ACP-like_sf"/>
</dbReference>
<dbReference type="EMBL" id="JACXAI010000004">
    <property type="protein sequence ID" value="MBD1379493.1"/>
    <property type="molecule type" value="Genomic_DNA"/>
</dbReference>
<dbReference type="RefSeq" id="WP_191156205.1">
    <property type="nucleotide sequence ID" value="NZ_JACXAI010000004.1"/>
</dbReference>
<name>A0A926NGA9_9BACI</name>
<dbReference type="InterPro" id="IPR009081">
    <property type="entry name" value="PP-bd_ACP"/>
</dbReference>
<evidence type="ECO:0000259" key="1">
    <source>
        <dbReference type="PROSITE" id="PS50075"/>
    </source>
</evidence>
<evidence type="ECO:0000313" key="2">
    <source>
        <dbReference type="EMBL" id="MBD1379493.1"/>
    </source>
</evidence>
<gene>
    <name evidence="2" type="ORF">IC621_04560</name>
</gene>
<dbReference type="PROSITE" id="PS50075">
    <property type="entry name" value="CARRIER"/>
    <property type="match status" value="1"/>
</dbReference>
<organism evidence="2 3">
    <name type="scientific">Metabacillus arenae</name>
    <dbReference type="NCBI Taxonomy" id="2771434"/>
    <lineage>
        <taxon>Bacteria</taxon>
        <taxon>Bacillati</taxon>
        <taxon>Bacillota</taxon>
        <taxon>Bacilli</taxon>
        <taxon>Bacillales</taxon>
        <taxon>Bacillaceae</taxon>
        <taxon>Metabacillus</taxon>
    </lineage>
</organism>
<proteinExistence type="predicted"/>
<feature type="domain" description="Carrier" evidence="1">
    <location>
        <begin position="1"/>
        <end position="75"/>
    </location>
</feature>
<dbReference type="AlphaFoldDB" id="A0A926NGA9"/>
<keyword evidence="3" id="KW-1185">Reference proteome</keyword>
<dbReference type="Pfam" id="PF00550">
    <property type="entry name" value="PP-binding"/>
    <property type="match status" value="1"/>
</dbReference>
<sequence>MTNLKEELRNIIADVIEDEEFADTDDFVMNLGVDSMMALEIIAQIEQNYNITVSEEYVTRIRSLNEVHELVVELLESKGAKEEQVNA</sequence>
<reference evidence="2" key="1">
    <citation type="submission" date="2020-09" db="EMBL/GenBank/DDBJ databases">
        <title>A novel bacterium of genus Bacillus, isolated from South China Sea.</title>
        <authorList>
            <person name="Huang H."/>
            <person name="Mo K."/>
            <person name="Hu Y."/>
        </authorList>
    </citation>
    <scope>NUCLEOTIDE SEQUENCE</scope>
    <source>
        <strain evidence="2">IB182487</strain>
    </source>
</reference>
<accession>A0A926NGA9</accession>
<dbReference type="Proteomes" id="UP000626844">
    <property type="component" value="Unassembled WGS sequence"/>
</dbReference>